<reference evidence="8" key="2">
    <citation type="submission" date="2020-11" db="EMBL/GenBank/DDBJ databases">
        <authorList>
            <person name="McCartney M.A."/>
            <person name="Auch B."/>
            <person name="Kono T."/>
            <person name="Mallez S."/>
            <person name="Becker A."/>
            <person name="Gohl D.M."/>
            <person name="Silverstein K.A.T."/>
            <person name="Koren S."/>
            <person name="Bechman K.B."/>
            <person name="Herman A."/>
            <person name="Abrahante J.E."/>
            <person name="Garbe J."/>
        </authorList>
    </citation>
    <scope>NUCLEOTIDE SEQUENCE</scope>
    <source>
        <strain evidence="8">Duluth1</strain>
        <tissue evidence="8">Whole animal</tissue>
    </source>
</reference>
<feature type="region of interest" description="Disordered" evidence="5">
    <location>
        <begin position="666"/>
        <end position="686"/>
    </location>
</feature>
<evidence type="ECO:0000256" key="2">
    <source>
        <dbReference type="ARBA" id="ARBA00022692"/>
    </source>
</evidence>
<keyword evidence="3 6" id="KW-1133">Transmembrane helix</keyword>
<comment type="subcellular location">
    <subcellularLocation>
        <location evidence="1">Membrane</location>
        <topology evidence="1">Single-pass membrane protein</topology>
    </subcellularLocation>
</comment>
<evidence type="ECO:0000256" key="5">
    <source>
        <dbReference type="SAM" id="MobiDB-lite"/>
    </source>
</evidence>
<name>A0A9D3Y0Z8_DREPO</name>
<dbReference type="Gene3D" id="2.130.10.10">
    <property type="entry name" value="YVTN repeat-like/Quinoprotein amine dehydrogenase"/>
    <property type="match status" value="2"/>
</dbReference>
<dbReference type="EMBL" id="JAIWYP010000048">
    <property type="protein sequence ID" value="KAH3690973.1"/>
    <property type="molecule type" value="Genomic_DNA"/>
</dbReference>
<dbReference type="AlphaFoldDB" id="A0A9D3Y0Z8"/>
<evidence type="ECO:0000256" key="3">
    <source>
        <dbReference type="ARBA" id="ARBA00022989"/>
    </source>
</evidence>
<accession>A0A9D3Y0Z8</accession>
<evidence type="ECO:0000313" key="9">
    <source>
        <dbReference type="Proteomes" id="UP000828390"/>
    </source>
</evidence>
<keyword evidence="4 6" id="KW-0472">Membrane</keyword>
<dbReference type="Proteomes" id="UP000828390">
    <property type="component" value="Unassembled WGS sequence"/>
</dbReference>
<reference evidence="8" key="1">
    <citation type="journal article" date="2019" name="bioRxiv">
        <title>The Genome of the Zebra Mussel, Dreissena polymorpha: A Resource for Invasive Species Research.</title>
        <authorList>
            <person name="McCartney M.A."/>
            <person name="Auch B."/>
            <person name="Kono T."/>
            <person name="Mallez S."/>
            <person name="Zhang Y."/>
            <person name="Obille A."/>
            <person name="Becker A."/>
            <person name="Abrahante J.E."/>
            <person name="Garbe J."/>
            <person name="Badalamenti J.P."/>
            <person name="Herman A."/>
            <person name="Mangelson H."/>
            <person name="Liachko I."/>
            <person name="Sullivan S."/>
            <person name="Sone E.D."/>
            <person name="Koren S."/>
            <person name="Silverstein K.A.T."/>
            <person name="Beckman K.B."/>
            <person name="Gohl D.M."/>
        </authorList>
    </citation>
    <scope>NUCLEOTIDE SEQUENCE</scope>
    <source>
        <strain evidence="8">Duluth1</strain>
        <tissue evidence="8">Whole animal</tissue>
    </source>
</reference>
<dbReference type="InterPro" id="IPR055409">
    <property type="entry name" value="Beta-prop_FAM234A_B"/>
</dbReference>
<evidence type="ECO:0000256" key="4">
    <source>
        <dbReference type="ARBA" id="ARBA00023136"/>
    </source>
</evidence>
<sequence>MPRPKIFGKGGSRNFAQYKRITTNGSDEDEFSLSEEDVLYKRPVEIKLNLLADVKVKDNKLKTSSKICLLCAVVIVVACVLAVGMAFYKFHRIESFSKTNATQSVGSQQVTGWKKTFNKRVSEGANMMFDVNEDGKPDILSGAGDMVTYDEALFCATLGTADSESAGKFSHYHQLCADFNLAYPCMGVIFAVRGYDGEQLWELPSRSEPLFFNCEEVDVNKDNKTDCIVSGRYGTLMAFDPRKGKMLWMSEPDDFIKANWNVYRVVAIGDLDHDGVTELLVANGGDVSKTPDEHDRAPGRLLIISGADGKPYGRRYLNMPNRRETYMSPVLYKPFHQYYILFGSGGETVNGDLLGISLSDFLCYTFPNFLCKVSSGSQDDPWSIKKKDEDNIFIIYRGEKKGAMVTPVIVDANNDGVQDIIVSMFEGKVVLIDGKTTNVLWTTLYPDMESYSTPAPGYFNDDDILDYMVHWNTGIWMTYSSSNVSIINGKDGSILWTMSSAYMQFSSSLVVATNQKHKHAFVFRQQGRESLFHWTPEGHILRPGETPDDLKVHFPVKDTNSGHMLQRRHSDTEDVRPNDLDEEDLKRLNLTRVEYKHMLYKLTKLTCEDDVTSFRGEVLLIDRDSLNSAYQIIDMPIEKIHYKVMTRNVTHLEANNKPLYEDEVIGGKRSSGSQGDGSNAGLLNGTVKHDNSAKEEVIVRKCLAMTQFKGGVEEEMCSVESADGMTTGLVGDFDGDGFLDYMGIFSLINNKYNSGYEQAGVGMAIQMQKVSIELQILNKTLDRVQLNAVTDMQVAKGTQVTPSTSKPFLPPFAQPWTQFMGKSHDSIYPKNLSTIL</sequence>
<dbReference type="GO" id="GO:0016020">
    <property type="term" value="C:membrane"/>
    <property type="evidence" value="ECO:0007669"/>
    <property type="project" value="UniProtKB-SubCell"/>
</dbReference>
<dbReference type="InterPro" id="IPR015943">
    <property type="entry name" value="WD40/YVTN_repeat-like_dom_sf"/>
</dbReference>
<comment type="caution">
    <text evidence="8">The sequence shown here is derived from an EMBL/GenBank/DDBJ whole genome shotgun (WGS) entry which is preliminary data.</text>
</comment>
<evidence type="ECO:0000256" key="6">
    <source>
        <dbReference type="SAM" id="Phobius"/>
    </source>
</evidence>
<gene>
    <name evidence="8" type="ORF">DPMN_192921</name>
</gene>
<organism evidence="8 9">
    <name type="scientific">Dreissena polymorpha</name>
    <name type="common">Zebra mussel</name>
    <name type="synonym">Mytilus polymorpha</name>
    <dbReference type="NCBI Taxonomy" id="45954"/>
    <lineage>
        <taxon>Eukaryota</taxon>
        <taxon>Metazoa</taxon>
        <taxon>Spiralia</taxon>
        <taxon>Lophotrochozoa</taxon>
        <taxon>Mollusca</taxon>
        <taxon>Bivalvia</taxon>
        <taxon>Autobranchia</taxon>
        <taxon>Heteroconchia</taxon>
        <taxon>Euheterodonta</taxon>
        <taxon>Imparidentia</taxon>
        <taxon>Neoheterodontei</taxon>
        <taxon>Myida</taxon>
        <taxon>Dreissenoidea</taxon>
        <taxon>Dreissenidae</taxon>
        <taxon>Dreissena</taxon>
    </lineage>
</organism>
<dbReference type="OrthoDB" id="567787at2759"/>
<keyword evidence="9" id="KW-1185">Reference proteome</keyword>
<dbReference type="InterPro" id="IPR045232">
    <property type="entry name" value="FAM234"/>
</dbReference>
<dbReference type="PANTHER" id="PTHR21419">
    <property type="match status" value="1"/>
</dbReference>
<evidence type="ECO:0000256" key="1">
    <source>
        <dbReference type="ARBA" id="ARBA00004167"/>
    </source>
</evidence>
<keyword evidence="2 6" id="KW-0812">Transmembrane</keyword>
<dbReference type="InterPro" id="IPR028994">
    <property type="entry name" value="Integrin_alpha_N"/>
</dbReference>
<evidence type="ECO:0000259" key="7">
    <source>
        <dbReference type="Pfam" id="PF23727"/>
    </source>
</evidence>
<dbReference type="Pfam" id="PF23727">
    <property type="entry name" value="Beta-prop_FAM234A_B"/>
    <property type="match status" value="1"/>
</dbReference>
<dbReference type="PANTHER" id="PTHR21419:SF30">
    <property type="entry name" value="IG-LIKE DOMAIN-CONTAINING PROTEIN"/>
    <property type="match status" value="1"/>
</dbReference>
<evidence type="ECO:0000313" key="8">
    <source>
        <dbReference type="EMBL" id="KAH3690973.1"/>
    </source>
</evidence>
<protein>
    <recommendedName>
        <fullName evidence="7">FAM234A/B beta-propeller domain-containing protein</fullName>
    </recommendedName>
</protein>
<dbReference type="SUPFAM" id="SSF69318">
    <property type="entry name" value="Integrin alpha N-terminal domain"/>
    <property type="match status" value="1"/>
</dbReference>
<proteinExistence type="predicted"/>
<feature type="domain" description="FAM234A/B beta-propeller" evidence="7">
    <location>
        <begin position="173"/>
        <end position="523"/>
    </location>
</feature>
<feature type="transmembrane region" description="Helical" evidence="6">
    <location>
        <begin position="67"/>
        <end position="88"/>
    </location>
</feature>